<keyword evidence="3" id="KW-0694">RNA-binding</keyword>
<dbReference type="SUPFAM" id="SSF54928">
    <property type="entry name" value="RNA-binding domain, RBD"/>
    <property type="match status" value="1"/>
</dbReference>
<reference evidence="6 7" key="2">
    <citation type="submission" date="2018-11" db="EMBL/GenBank/DDBJ databases">
        <authorList>
            <consortium name="Pathogen Informatics"/>
        </authorList>
    </citation>
    <scope>NUCLEOTIDE SEQUENCE [LARGE SCALE GENOMIC DNA]</scope>
</reference>
<evidence type="ECO:0000256" key="4">
    <source>
        <dbReference type="SAM" id="MobiDB-lite"/>
    </source>
</evidence>
<dbReference type="Proteomes" id="UP000274429">
    <property type="component" value="Unassembled WGS sequence"/>
</dbReference>
<comment type="subcellular location">
    <subcellularLocation>
        <location evidence="1">Nucleus</location>
    </subcellularLocation>
</comment>
<dbReference type="GO" id="GO:0003723">
    <property type="term" value="F:RNA binding"/>
    <property type="evidence" value="ECO:0007669"/>
    <property type="project" value="UniProtKB-UniRule"/>
</dbReference>
<dbReference type="PANTHER" id="PTHR48033:SF17">
    <property type="entry name" value="RRM DOMAIN-CONTAINING PROTEIN"/>
    <property type="match status" value="1"/>
</dbReference>
<organism evidence="8">
    <name type="scientific">Hydatigena taeniaeformis</name>
    <name type="common">Feline tapeworm</name>
    <name type="synonym">Taenia taeniaeformis</name>
    <dbReference type="NCBI Taxonomy" id="6205"/>
    <lineage>
        <taxon>Eukaryota</taxon>
        <taxon>Metazoa</taxon>
        <taxon>Spiralia</taxon>
        <taxon>Lophotrochozoa</taxon>
        <taxon>Platyhelminthes</taxon>
        <taxon>Cestoda</taxon>
        <taxon>Eucestoda</taxon>
        <taxon>Cyclophyllidea</taxon>
        <taxon>Taeniidae</taxon>
        <taxon>Hydatigera</taxon>
    </lineage>
</organism>
<gene>
    <name evidence="6" type="ORF">TTAC_LOCUS7429</name>
</gene>
<dbReference type="AlphaFoldDB" id="A0A0R3X2D3"/>
<evidence type="ECO:0000259" key="5">
    <source>
        <dbReference type="PROSITE" id="PS50102"/>
    </source>
</evidence>
<feature type="region of interest" description="Disordered" evidence="4">
    <location>
        <begin position="82"/>
        <end position="102"/>
    </location>
</feature>
<dbReference type="GO" id="GO:0005654">
    <property type="term" value="C:nucleoplasm"/>
    <property type="evidence" value="ECO:0007669"/>
    <property type="project" value="TreeGrafter"/>
</dbReference>
<dbReference type="EMBL" id="UYWX01020372">
    <property type="protein sequence ID" value="VDM31805.1"/>
    <property type="molecule type" value="Genomic_DNA"/>
</dbReference>
<dbReference type="GO" id="GO:0000785">
    <property type="term" value="C:chromatin"/>
    <property type="evidence" value="ECO:0007669"/>
    <property type="project" value="TreeGrafter"/>
</dbReference>
<dbReference type="InterPro" id="IPR012677">
    <property type="entry name" value="Nucleotide-bd_a/b_plait_sf"/>
</dbReference>
<evidence type="ECO:0000256" key="2">
    <source>
        <dbReference type="ARBA" id="ARBA00023242"/>
    </source>
</evidence>
<evidence type="ECO:0000313" key="6">
    <source>
        <dbReference type="EMBL" id="VDM31805.1"/>
    </source>
</evidence>
<protein>
    <submittedName>
        <fullName evidence="8">RRM domain-containing protein</fullName>
    </submittedName>
</protein>
<accession>A0A0R3X2D3</accession>
<dbReference type="PROSITE" id="PS50102">
    <property type="entry name" value="RRM"/>
    <property type="match status" value="1"/>
</dbReference>
<keyword evidence="2" id="KW-0539">Nucleus</keyword>
<evidence type="ECO:0000313" key="7">
    <source>
        <dbReference type="Proteomes" id="UP000274429"/>
    </source>
</evidence>
<keyword evidence="7" id="KW-1185">Reference proteome</keyword>
<reference evidence="8" key="1">
    <citation type="submission" date="2017-02" db="UniProtKB">
        <authorList>
            <consortium name="WormBaseParasite"/>
        </authorList>
    </citation>
    <scope>IDENTIFICATION</scope>
</reference>
<dbReference type="PANTHER" id="PTHR48033">
    <property type="entry name" value="RNA-BINDING (RRM/RBD/RNP MOTIFS) FAMILY PROTEIN"/>
    <property type="match status" value="1"/>
</dbReference>
<feature type="domain" description="RRM" evidence="5">
    <location>
        <begin position="106"/>
        <end position="147"/>
    </location>
</feature>
<dbReference type="Pfam" id="PF00076">
    <property type="entry name" value="RRM_1"/>
    <property type="match status" value="1"/>
</dbReference>
<dbReference type="Gene3D" id="3.30.70.330">
    <property type="match status" value="1"/>
</dbReference>
<sequence>MGINSTCANNETSLPPDVRMASSVVDANPKLASCLSSNTNCASPSNHISLSNNGSIGMEFVGGPLDDLKNGTANVTVVEAEGQEADETEVEEGEGDEETVFPHEPGKIFIGGLNPSTTIETLKFYFRKYGEIKNSLIMRDIVTKKSR</sequence>
<feature type="compositionally biased region" description="Acidic residues" evidence="4">
    <location>
        <begin position="82"/>
        <end position="99"/>
    </location>
</feature>
<dbReference type="GO" id="GO:0010468">
    <property type="term" value="P:regulation of gene expression"/>
    <property type="evidence" value="ECO:0007669"/>
    <property type="project" value="TreeGrafter"/>
</dbReference>
<dbReference type="OrthoDB" id="1875751at2759"/>
<evidence type="ECO:0000313" key="8">
    <source>
        <dbReference type="WBParaSite" id="TTAC_0000744401-mRNA-1"/>
    </source>
</evidence>
<dbReference type="InterPro" id="IPR000504">
    <property type="entry name" value="RRM_dom"/>
</dbReference>
<dbReference type="WBParaSite" id="TTAC_0000744401-mRNA-1">
    <property type="protein sequence ID" value="TTAC_0000744401-mRNA-1"/>
    <property type="gene ID" value="TTAC_0000744401"/>
</dbReference>
<proteinExistence type="predicted"/>
<evidence type="ECO:0000256" key="1">
    <source>
        <dbReference type="ARBA" id="ARBA00004123"/>
    </source>
</evidence>
<dbReference type="STRING" id="6205.A0A0R3X2D3"/>
<dbReference type="InterPro" id="IPR035979">
    <property type="entry name" value="RBD_domain_sf"/>
</dbReference>
<name>A0A0R3X2D3_HYDTA</name>
<evidence type="ECO:0000256" key="3">
    <source>
        <dbReference type="PROSITE-ProRule" id="PRU00176"/>
    </source>
</evidence>